<feature type="domain" description="SCP2" evidence="1">
    <location>
        <begin position="74"/>
        <end position="153"/>
    </location>
</feature>
<dbReference type="Gene3D" id="3.30.1050.10">
    <property type="entry name" value="SCP2 sterol-binding domain"/>
    <property type="match status" value="1"/>
</dbReference>
<evidence type="ECO:0000259" key="1">
    <source>
        <dbReference type="Pfam" id="PF02036"/>
    </source>
</evidence>
<dbReference type="RefSeq" id="WP_208239225.1">
    <property type="nucleotide sequence ID" value="NZ_JAGEPF010000005.1"/>
</dbReference>
<sequence length="157" mass="16396">MSSTVPDLGDTEQLKALLEDVASPDQLRELLDTPGVDDAMIDGFVDAVGAEGVLDKVFGLMGEHFVAERAGNDAGVIRWDVTAPGGTLSYGLSIRDGAAIGERGAPAGPKVTLTLSVPTLLRLCAGRLNGVQGFMTGQIKLAGDMMFGAKLPGWFDY</sequence>
<organism evidence="2 3">
    <name type="scientific">Actinomadura violacea</name>
    <dbReference type="NCBI Taxonomy" id="2819934"/>
    <lineage>
        <taxon>Bacteria</taxon>
        <taxon>Bacillati</taxon>
        <taxon>Actinomycetota</taxon>
        <taxon>Actinomycetes</taxon>
        <taxon>Streptosporangiales</taxon>
        <taxon>Thermomonosporaceae</taxon>
        <taxon>Actinomadura</taxon>
    </lineage>
</organism>
<evidence type="ECO:0000313" key="2">
    <source>
        <dbReference type="EMBL" id="MBO2457834.1"/>
    </source>
</evidence>
<dbReference type="InterPro" id="IPR003033">
    <property type="entry name" value="SCP2_sterol-bd_dom"/>
</dbReference>
<dbReference type="SUPFAM" id="SSF55718">
    <property type="entry name" value="SCP-like"/>
    <property type="match status" value="1"/>
</dbReference>
<evidence type="ECO:0000313" key="3">
    <source>
        <dbReference type="Proteomes" id="UP000680206"/>
    </source>
</evidence>
<comment type="caution">
    <text evidence="2">The sequence shown here is derived from an EMBL/GenBank/DDBJ whole genome shotgun (WGS) entry which is preliminary data.</text>
</comment>
<protein>
    <submittedName>
        <fullName evidence="2">SCP2 sterol-binding domain-containing protein</fullName>
    </submittedName>
</protein>
<proteinExistence type="predicted"/>
<dbReference type="Pfam" id="PF02036">
    <property type="entry name" value="SCP2"/>
    <property type="match status" value="1"/>
</dbReference>
<keyword evidence="3" id="KW-1185">Reference proteome</keyword>
<gene>
    <name evidence="2" type="ORF">J4709_09660</name>
</gene>
<dbReference type="InterPro" id="IPR036527">
    <property type="entry name" value="SCP2_sterol-bd_dom_sf"/>
</dbReference>
<reference evidence="2 3" key="1">
    <citation type="submission" date="2021-03" db="EMBL/GenBank/DDBJ databases">
        <title>Actinomadura violae sp. nov., isolated from lichen in Thailand.</title>
        <authorList>
            <person name="Kanchanasin P."/>
            <person name="Saeng-In P."/>
            <person name="Phongsopitanun W."/>
            <person name="Yuki M."/>
            <person name="Kudo T."/>
            <person name="Ohkuma M."/>
            <person name="Tanasupawat S."/>
        </authorList>
    </citation>
    <scope>NUCLEOTIDE SEQUENCE [LARGE SCALE GENOMIC DNA]</scope>
    <source>
        <strain evidence="2 3">LCR2-06</strain>
    </source>
</reference>
<dbReference type="EMBL" id="JAGEPF010000005">
    <property type="protein sequence ID" value="MBO2457834.1"/>
    <property type="molecule type" value="Genomic_DNA"/>
</dbReference>
<name>A0ABS3RM62_9ACTN</name>
<accession>A0ABS3RM62</accession>
<dbReference type="Proteomes" id="UP000680206">
    <property type="component" value="Unassembled WGS sequence"/>
</dbReference>